<keyword evidence="3" id="KW-1185">Reference proteome</keyword>
<evidence type="ECO:0000313" key="2">
    <source>
        <dbReference type="EMBL" id="KAH7084310.1"/>
    </source>
</evidence>
<dbReference type="AlphaFoldDB" id="A0A8K0R2M9"/>
<protein>
    <submittedName>
        <fullName evidence="2">Uncharacterized protein</fullName>
    </submittedName>
</protein>
<name>A0A8K0R2M9_9PLEO</name>
<gene>
    <name evidence="2" type="ORF">FB567DRAFT_445410</name>
</gene>
<dbReference type="EMBL" id="JAGMVJ010000012">
    <property type="protein sequence ID" value="KAH7084310.1"/>
    <property type="molecule type" value="Genomic_DNA"/>
</dbReference>
<feature type="region of interest" description="Disordered" evidence="1">
    <location>
        <begin position="1"/>
        <end position="20"/>
    </location>
</feature>
<sequence length="427" mass="48954">MVEDDRGRRKKTSRYGLGPRTPPANLPFPVEAKLTAYELLAFLPNVVHCADVIYRFVSNGATRHAIWVIVNTARDLPDEWHANCCGTYMYKAMKAAGYDGWTVTTHDNWHAARKSTWDEANMNVGGFRTPNEVRGLVALTESIPFATLAADVRRMPQGNDALDLTRMVQHCVQHPEEQWLYPRDYQRLLKHIGGPAPISHEHLDRKTFGRWDTKSAPPPREWTAQEIEAATHYKETMKKSKRESSTRLATPDPGRHSRQSTPSHTQRKSKRQIRRNTRLEEIEIDELEWEYEVSQPQMETYTRSPADYVKPPIDVKVPEDVAVALVFAAERAVGEKDAFSAYAFGGPRHREPFRMLHHIGQPHPADISGWAENLRWAFEQRACFWHAVETEGWNESPSHMELITAARQTQNWASDELFENLPEAEDA</sequence>
<evidence type="ECO:0000313" key="3">
    <source>
        <dbReference type="Proteomes" id="UP000813461"/>
    </source>
</evidence>
<dbReference type="Proteomes" id="UP000813461">
    <property type="component" value="Unassembled WGS sequence"/>
</dbReference>
<organism evidence="2 3">
    <name type="scientific">Paraphoma chrysanthemicola</name>
    <dbReference type="NCBI Taxonomy" id="798071"/>
    <lineage>
        <taxon>Eukaryota</taxon>
        <taxon>Fungi</taxon>
        <taxon>Dikarya</taxon>
        <taxon>Ascomycota</taxon>
        <taxon>Pezizomycotina</taxon>
        <taxon>Dothideomycetes</taxon>
        <taxon>Pleosporomycetidae</taxon>
        <taxon>Pleosporales</taxon>
        <taxon>Pleosporineae</taxon>
        <taxon>Phaeosphaeriaceae</taxon>
        <taxon>Paraphoma</taxon>
    </lineage>
</organism>
<evidence type="ECO:0000256" key="1">
    <source>
        <dbReference type="SAM" id="MobiDB-lite"/>
    </source>
</evidence>
<feature type="compositionally biased region" description="Basic residues" evidence="1">
    <location>
        <begin position="265"/>
        <end position="276"/>
    </location>
</feature>
<proteinExistence type="predicted"/>
<accession>A0A8K0R2M9</accession>
<comment type="caution">
    <text evidence="2">The sequence shown here is derived from an EMBL/GenBank/DDBJ whole genome shotgun (WGS) entry which is preliminary data.</text>
</comment>
<dbReference type="OrthoDB" id="3799525at2759"/>
<feature type="region of interest" description="Disordered" evidence="1">
    <location>
        <begin position="233"/>
        <end position="277"/>
    </location>
</feature>
<feature type="compositionally biased region" description="Basic and acidic residues" evidence="1">
    <location>
        <begin position="233"/>
        <end position="245"/>
    </location>
</feature>
<reference evidence="2" key="1">
    <citation type="journal article" date="2021" name="Nat. Commun.">
        <title>Genetic determinants of endophytism in the Arabidopsis root mycobiome.</title>
        <authorList>
            <person name="Mesny F."/>
            <person name="Miyauchi S."/>
            <person name="Thiergart T."/>
            <person name="Pickel B."/>
            <person name="Atanasova L."/>
            <person name="Karlsson M."/>
            <person name="Huettel B."/>
            <person name="Barry K.W."/>
            <person name="Haridas S."/>
            <person name="Chen C."/>
            <person name="Bauer D."/>
            <person name="Andreopoulos W."/>
            <person name="Pangilinan J."/>
            <person name="LaButti K."/>
            <person name="Riley R."/>
            <person name="Lipzen A."/>
            <person name="Clum A."/>
            <person name="Drula E."/>
            <person name="Henrissat B."/>
            <person name="Kohler A."/>
            <person name="Grigoriev I.V."/>
            <person name="Martin F.M."/>
            <person name="Hacquard S."/>
        </authorList>
    </citation>
    <scope>NUCLEOTIDE SEQUENCE</scope>
    <source>
        <strain evidence="2">MPI-SDFR-AT-0120</strain>
    </source>
</reference>